<name>A0ABW8NHH7_9GAMM</name>
<dbReference type="RefSeq" id="WP_416205688.1">
    <property type="nucleotide sequence ID" value="NZ_JBBKTX010000008.1"/>
</dbReference>
<evidence type="ECO:0000313" key="3">
    <source>
        <dbReference type="Proteomes" id="UP001620597"/>
    </source>
</evidence>
<evidence type="ECO:0000259" key="1">
    <source>
        <dbReference type="SMART" id="SM00062"/>
    </source>
</evidence>
<feature type="domain" description="Solute-binding protein family 3/N-terminal" evidence="1">
    <location>
        <begin position="43"/>
        <end position="266"/>
    </location>
</feature>
<dbReference type="PANTHER" id="PTHR38834">
    <property type="entry name" value="PERIPLASMIC SUBSTRATE BINDING PROTEIN FAMILY 3"/>
    <property type="match status" value="1"/>
</dbReference>
<evidence type="ECO:0000313" key="2">
    <source>
        <dbReference type="EMBL" id="MFK4752411.1"/>
    </source>
</evidence>
<dbReference type="PANTHER" id="PTHR38834:SF3">
    <property type="entry name" value="SOLUTE-BINDING PROTEIN FAMILY 3_N-TERMINAL DOMAIN-CONTAINING PROTEIN"/>
    <property type="match status" value="1"/>
</dbReference>
<dbReference type="SMART" id="SM00062">
    <property type="entry name" value="PBPb"/>
    <property type="match status" value="1"/>
</dbReference>
<reference evidence="2 3" key="1">
    <citation type="submission" date="2024-03" db="EMBL/GenBank/DDBJ databases">
        <title>High-quality draft genome sequence of Oceanobacter sp. wDCs-4.</title>
        <authorList>
            <person name="Dong C."/>
        </authorList>
    </citation>
    <scope>NUCLEOTIDE SEQUENCE [LARGE SCALE GENOMIC DNA]</scope>
    <source>
        <strain evidence="3">wDCs-4</strain>
    </source>
</reference>
<dbReference type="InterPro" id="IPR001638">
    <property type="entry name" value="Solute-binding_3/MltF_N"/>
</dbReference>
<organism evidence="2 3">
    <name type="scientific">Oceanobacter antarcticus</name>
    <dbReference type="NCBI Taxonomy" id="3133425"/>
    <lineage>
        <taxon>Bacteria</taxon>
        <taxon>Pseudomonadati</taxon>
        <taxon>Pseudomonadota</taxon>
        <taxon>Gammaproteobacteria</taxon>
        <taxon>Oceanospirillales</taxon>
        <taxon>Oceanospirillaceae</taxon>
        <taxon>Oceanobacter</taxon>
    </lineage>
</organism>
<comment type="caution">
    <text evidence="2">The sequence shown here is derived from an EMBL/GenBank/DDBJ whole genome shotgun (WGS) entry which is preliminary data.</text>
</comment>
<accession>A0ABW8NHH7</accession>
<dbReference type="Gene3D" id="3.40.190.10">
    <property type="entry name" value="Periplasmic binding protein-like II"/>
    <property type="match status" value="2"/>
</dbReference>
<protein>
    <submittedName>
        <fullName evidence="2">ABC transporter substrate-binding protein</fullName>
    </submittedName>
</protein>
<proteinExistence type="predicted"/>
<sequence length="283" mass="32509">MRLFWGDRLSWNMDAWRDGVSRCVRGLLPLLLAESFLVMANEPLQLLAVEEPPASYTDSDGLVSGYVTDIVREIQRRIGNDDTIRIVPEQRALELAQEQANVVLFGFSKTPLRELNFHLIAQVLSKSWVLYGRKDSGLTLESLEDFKGLAAIGVVRGDIRAEYLQQHQFLNLNEVSRHEHNVKKLYHHRIDALFYEPLGLADVCANLSLPLLAFEPLLTVRRSEVYIMMSRWGTPNEVVVQWQSAARKMQQDGTFEHIARLWADKIYQRYGVHSEIKDGMLNF</sequence>
<dbReference type="EMBL" id="JBBKTX010000008">
    <property type="protein sequence ID" value="MFK4752411.1"/>
    <property type="molecule type" value="Genomic_DNA"/>
</dbReference>
<gene>
    <name evidence="2" type="ORF">WG929_08320</name>
</gene>
<dbReference type="Proteomes" id="UP001620597">
    <property type="component" value="Unassembled WGS sequence"/>
</dbReference>
<keyword evidence="3" id="KW-1185">Reference proteome</keyword>
<dbReference type="SUPFAM" id="SSF53850">
    <property type="entry name" value="Periplasmic binding protein-like II"/>
    <property type="match status" value="1"/>
</dbReference>
<dbReference type="Pfam" id="PF00497">
    <property type="entry name" value="SBP_bac_3"/>
    <property type="match status" value="1"/>
</dbReference>